<protein>
    <submittedName>
        <fullName evidence="2">N-acetyltransferase</fullName>
    </submittedName>
</protein>
<sequence>MDAGIDPSKELKLNIQICTEGAGDALIIHQLTERAFLNAPHTDHTEQFVVDALRREGALTISHVAKVGGDIIGHVAISPVTISSGAAGWFGLGPISVLPELQRSGVGSKLMDSALAALKSMGASGCVVLGDPAYYGRFGFKVVDGIAYPGAPIEYFQALSFSDKYPRGEVSYHEAFLAQG</sequence>
<dbReference type="Proteomes" id="UP001166291">
    <property type="component" value="Unassembled WGS sequence"/>
</dbReference>
<accession>A0ABS6VNP1</accession>
<gene>
    <name evidence="2" type="ORF">KXJ70_04080</name>
</gene>
<dbReference type="RefSeq" id="WP_219042171.1">
    <property type="nucleotide sequence ID" value="NZ_JAHWDQ010000001.1"/>
</dbReference>
<evidence type="ECO:0000313" key="3">
    <source>
        <dbReference type="Proteomes" id="UP001166291"/>
    </source>
</evidence>
<evidence type="ECO:0000259" key="1">
    <source>
        <dbReference type="PROSITE" id="PS51186"/>
    </source>
</evidence>
<evidence type="ECO:0000313" key="2">
    <source>
        <dbReference type="EMBL" id="MBW2939937.1"/>
    </source>
</evidence>
<proteinExistence type="predicted"/>
<dbReference type="InterPro" id="IPR000182">
    <property type="entry name" value="GNAT_dom"/>
</dbReference>
<dbReference type="EMBL" id="JAHWDQ010000001">
    <property type="protein sequence ID" value="MBW2939937.1"/>
    <property type="molecule type" value="Genomic_DNA"/>
</dbReference>
<keyword evidence="3" id="KW-1185">Reference proteome</keyword>
<reference evidence="2" key="1">
    <citation type="submission" date="2021-07" db="EMBL/GenBank/DDBJ databases">
        <title>Zhongshania sp. CAU 1632 isolated from seawater.</title>
        <authorList>
            <person name="Kim W."/>
        </authorList>
    </citation>
    <scope>NUCLEOTIDE SEQUENCE</scope>
    <source>
        <strain evidence="2">CAU 1632</strain>
    </source>
</reference>
<dbReference type="PROSITE" id="PS51186">
    <property type="entry name" value="GNAT"/>
    <property type="match status" value="1"/>
</dbReference>
<dbReference type="CDD" id="cd04301">
    <property type="entry name" value="NAT_SF"/>
    <property type="match status" value="1"/>
</dbReference>
<comment type="caution">
    <text evidence="2">The sequence shown here is derived from an EMBL/GenBank/DDBJ whole genome shotgun (WGS) entry which is preliminary data.</text>
</comment>
<organism evidence="2 3">
    <name type="scientific">Zhongshania aquimaris</name>
    <dbReference type="NCBI Taxonomy" id="2857107"/>
    <lineage>
        <taxon>Bacteria</taxon>
        <taxon>Pseudomonadati</taxon>
        <taxon>Pseudomonadota</taxon>
        <taxon>Gammaproteobacteria</taxon>
        <taxon>Cellvibrionales</taxon>
        <taxon>Spongiibacteraceae</taxon>
        <taxon>Zhongshania</taxon>
    </lineage>
</organism>
<dbReference type="Pfam" id="PF00583">
    <property type="entry name" value="Acetyltransf_1"/>
    <property type="match status" value="1"/>
</dbReference>
<name>A0ABS6VNP1_9GAMM</name>
<feature type="domain" description="N-acetyltransferase" evidence="1">
    <location>
        <begin position="13"/>
        <end position="166"/>
    </location>
</feature>